<evidence type="ECO:0000256" key="5">
    <source>
        <dbReference type="RuleBase" id="RU003968"/>
    </source>
</evidence>
<evidence type="ECO:0000256" key="1">
    <source>
        <dbReference type="ARBA" id="ARBA00001974"/>
    </source>
</evidence>
<dbReference type="PROSITE" id="PS00624">
    <property type="entry name" value="GMC_OXRED_2"/>
    <property type="match status" value="1"/>
</dbReference>
<protein>
    <submittedName>
        <fullName evidence="8">Choline dehydrogenase</fullName>
    </submittedName>
</protein>
<dbReference type="InterPro" id="IPR007867">
    <property type="entry name" value="GMC_OxRtase_C"/>
</dbReference>
<organism evidence="8 9">
    <name type="scientific">Shimia haliotis</name>
    <dbReference type="NCBI Taxonomy" id="1280847"/>
    <lineage>
        <taxon>Bacteria</taxon>
        <taxon>Pseudomonadati</taxon>
        <taxon>Pseudomonadota</taxon>
        <taxon>Alphaproteobacteria</taxon>
        <taxon>Rhodobacterales</taxon>
        <taxon>Roseobacteraceae</taxon>
    </lineage>
</organism>
<evidence type="ECO:0000259" key="7">
    <source>
        <dbReference type="PROSITE" id="PS00624"/>
    </source>
</evidence>
<name>A0A1I4GGP1_9RHOB</name>
<reference evidence="9" key="1">
    <citation type="submission" date="2016-10" db="EMBL/GenBank/DDBJ databases">
        <authorList>
            <person name="Varghese N."/>
            <person name="Submissions S."/>
        </authorList>
    </citation>
    <scope>NUCLEOTIDE SEQUENCE [LARGE SCALE GENOMIC DNA]</scope>
    <source>
        <strain evidence="9">DSM 28453</strain>
    </source>
</reference>
<dbReference type="Pfam" id="PF00732">
    <property type="entry name" value="GMC_oxred_N"/>
    <property type="match status" value="1"/>
</dbReference>
<dbReference type="Pfam" id="PF05199">
    <property type="entry name" value="GMC_oxred_C"/>
    <property type="match status" value="1"/>
</dbReference>
<dbReference type="EMBL" id="FOSZ01000008">
    <property type="protein sequence ID" value="SFL28690.1"/>
    <property type="molecule type" value="Genomic_DNA"/>
</dbReference>
<comment type="similarity">
    <text evidence="2 5">Belongs to the GMC oxidoreductase family.</text>
</comment>
<dbReference type="STRING" id="1280847.SAMN04488036_108131"/>
<dbReference type="SUPFAM" id="SSF54373">
    <property type="entry name" value="FAD-linked reductases, C-terminal domain"/>
    <property type="match status" value="1"/>
</dbReference>
<evidence type="ECO:0000256" key="2">
    <source>
        <dbReference type="ARBA" id="ARBA00010790"/>
    </source>
</evidence>
<proteinExistence type="inferred from homology"/>
<dbReference type="PANTHER" id="PTHR11552">
    <property type="entry name" value="GLUCOSE-METHANOL-CHOLINE GMC OXIDOREDUCTASE"/>
    <property type="match status" value="1"/>
</dbReference>
<sequence>MCRLFSLWHTEVTEGHLLKSWTKQHRGCFTVCGIEGFALWGGTVVSYDFVIVGGGSAGATIASRLSEDPNTKVCLLEAGGKGDGILVRAPMGVIAMLPGYGKINNWAFETVPQKGLKGRKGYQPRGKALGGSSAINAMLYVRGQKEDYDGWSDLGCDGWGWDEVLPYFKKAENNVNGSDDFHGDSGPLHVSNPKAPRPISRAFVEASGELQIRETADFNDGDNEGAGLYQCTQFHAPEKNGERCSAAAGYLHPVMDSRPNLTVITGAHATKVLLEGKRAVGVAYRQGRTDKEVRASKEVILCGGAFQSPQLLQLSGIGRAEDITPHGIEMQHELAGVGQNLQDHIDFILAYKTKDTDNIGVGLRGTAKLTGEILKWRKDGNSMIASTIAEAGSFFKTDGALDRPDVQTHFVISIVDDHARKLHLGHGYSCHVCVLRPYSRGEVTLNSADPLAPPKIDPNFFGDERDMQTMIKGAKMTRSVMEAPSMVKYKHKELFGVHDNMTDAEWEDHIRSRADTVYHPVGTCKMGTDDMAVVDPELKVRGLEGLRVADASVMPTLVSGNTNAPTIMIGEKCADMVKETYA</sequence>
<comment type="cofactor">
    <cofactor evidence="1">
        <name>FAD</name>
        <dbReference type="ChEBI" id="CHEBI:57692"/>
    </cofactor>
</comment>
<dbReference type="InterPro" id="IPR036188">
    <property type="entry name" value="FAD/NAD-bd_sf"/>
</dbReference>
<keyword evidence="4 5" id="KW-0274">FAD</keyword>
<dbReference type="SUPFAM" id="SSF51905">
    <property type="entry name" value="FAD/NAD(P)-binding domain"/>
    <property type="match status" value="1"/>
</dbReference>
<feature type="domain" description="Glucose-methanol-choline oxidoreductase N-terminal" evidence="7">
    <location>
        <begin position="304"/>
        <end position="318"/>
    </location>
</feature>
<dbReference type="PROSITE" id="PS00623">
    <property type="entry name" value="GMC_OXRED_1"/>
    <property type="match status" value="1"/>
</dbReference>
<evidence type="ECO:0000259" key="6">
    <source>
        <dbReference type="PROSITE" id="PS00623"/>
    </source>
</evidence>
<keyword evidence="9" id="KW-1185">Reference proteome</keyword>
<dbReference type="PANTHER" id="PTHR11552:SF147">
    <property type="entry name" value="CHOLINE DEHYDROGENASE, MITOCHONDRIAL"/>
    <property type="match status" value="1"/>
</dbReference>
<dbReference type="Gene3D" id="3.50.50.60">
    <property type="entry name" value="FAD/NAD(P)-binding domain"/>
    <property type="match status" value="1"/>
</dbReference>
<dbReference type="Proteomes" id="UP000198851">
    <property type="component" value="Unassembled WGS sequence"/>
</dbReference>
<evidence type="ECO:0000313" key="8">
    <source>
        <dbReference type="EMBL" id="SFL28690.1"/>
    </source>
</evidence>
<gene>
    <name evidence="8" type="ORF">SAMN04488036_108131</name>
</gene>
<evidence type="ECO:0000313" key="9">
    <source>
        <dbReference type="Proteomes" id="UP000198851"/>
    </source>
</evidence>
<dbReference type="AlphaFoldDB" id="A0A1I4GGP1"/>
<dbReference type="PIRSF" id="PIRSF000137">
    <property type="entry name" value="Alcohol_oxidase"/>
    <property type="match status" value="1"/>
</dbReference>
<dbReference type="GO" id="GO:0016614">
    <property type="term" value="F:oxidoreductase activity, acting on CH-OH group of donors"/>
    <property type="evidence" value="ECO:0007669"/>
    <property type="project" value="InterPro"/>
</dbReference>
<keyword evidence="3 5" id="KW-0285">Flavoprotein</keyword>
<accession>A0A1I4GGP1</accession>
<dbReference type="InterPro" id="IPR000172">
    <property type="entry name" value="GMC_OxRdtase_N"/>
</dbReference>
<dbReference type="GO" id="GO:0050660">
    <property type="term" value="F:flavin adenine dinucleotide binding"/>
    <property type="evidence" value="ECO:0007669"/>
    <property type="project" value="InterPro"/>
</dbReference>
<evidence type="ECO:0000256" key="3">
    <source>
        <dbReference type="ARBA" id="ARBA00022630"/>
    </source>
</evidence>
<feature type="domain" description="Glucose-methanol-choline oxidoreductase N-terminal" evidence="6">
    <location>
        <begin position="126"/>
        <end position="149"/>
    </location>
</feature>
<dbReference type="InterPro" id="IPR012132">
    <property type="entry name" value="GMC_OxRdtase"/>
</dbReference>
<dbReference type="Gene3D" id="3.30.560.10">
    <property type="entry name" value="Glucose Oxidase, domain 3"/>
    <property type="match status" value="1"/>
</dbReference>
<evidence type="ECO:0000256" key="4">
    <source>
        <dbReference type="ARBA" id="ARBA00022827"/>
    </source>
</evidence>